<dbReference type="InterPro" id="IPR010982">
    <property type="entry name" value="Lambda_DNA-bd_dom_sf"/>
</dbReference>
<evidence type="ECO:0000313" key="2">
    <source>
        <dbReference type="EMBL" id="MFD2741290.1"/>
    </source>
</evidence>
<gene>
    <name evidence="2" type="ORF">ACFSUD_17060</name>
</gene>
<dbReference type="Gene3D" id="1.10.260.40">
    <property type="entry name" value="lambda repressor-like DNA-binding domains"/>
    <property type="match status" value="1"/>
</dbReference>
<evidence type="ECO:0000259" key="1">
    <source>
        <dbReference type="PROSITE" id="PS50943"/>
    </source>
</evidence>
<keyword evidence="3" id="KW-1185">Reference proteome</keyword>
<dbReference type="CDD" id="cd00093">
    <property type="entry name" value="HTH_XRE"/>
    <property type="match status" value="1"/>
</dbReference>
<dbReference type="Proteomes" id="UP001597474">
    <property type="component" value="Unassembled WGS sequence"/>
</dbReference>
<dbReference type="RefSeq" id="WP_386375717.1">
    <property type="nucleotide sequence ID" value="NZ_JBHUMP010000021.1"/>
</dbReference>
<dbReference type="PROSITE" id="PS50943">
    <property type="entry name" value="HTH_CROC1"/>
    <property type="match status" value="1"/>
</dbReference>
<comment type="caution">
    <text evidence="2">The sequence shown here is derived from an EMBL/GenBank/DDBJ whole genome shotgun (WGS) entry which is preliminary data.</text>
</comment>
<organism evidence="2 3">
    <name type="scientific">Sulfitobacter aestuarii</name>
    <dbReference type="NCBI Taxonomy" id="2161676"/>
    <lineage>
        <taxon>Bacteria</taxon>
        <taxon>Pseudomonadati</taxon>
        <taxon>Pseudomonadota</taxon>
        <taxon>Alphaproteobacteria</taxon>
        <taxon>Rhodobacterales</taxon>
        <taxon>Roseobacteraceae</taxon>
        <taxon>Sulfitobacter</taxon>
    </lineage>
</organism>
<dbReference type="SMART" id="SM00530">
    <property type="entry name" value="HTH_XRE"/>
    <property type="match status" value="1"/>
</dbReference>
<dbReference type="EMBL" id="JBHUMP010000021">
    <property type="protein sequence ID" value="MFD2741290.1"/>
    <property type="molecule type" value="Genomic_DNA"/>
</dbReference>
<dbReference type="InterPro" id="IPR001387">
    <property type="entry name" value="Cro/C1-type_HTH"/>
</dbReference>
<feature type="domain" description="HTH cro/C1-type" evidence="1">
    <location>
        <begin position="15"/>
        <end position="59"/>
    </location>
</feature>
<sequence length="252" mass="28617">MFGRNLRLLSRDYPSVSDLSRRLGINRTQFNRYVSGESFPRPDVLARICRFFDVDARILLEPLEEIAGFRDPISGRFLRDFIGAGARYVPTADFPSGFYRLSRRSFANPERFNLGLVHIRRDGTNTYLRGYDCAEVMQLQGLENTPRLREFRGVVTQQDGGIAIISSRRDTFACSFKYLSRVASVENNFWLGYITRTIPENLGGLRATRLAFEHLGNDLANVLAVARGTGLCDAAELPPFHRRLLRPEVGFS</sequence>
<dbReference type="Pfam" id="PF13443">
    <property type="entry name" value="HTH_26"/>
    <property type="match status" value="1"/>
</dbReference>
<protein>
    <submittedName>
        <fullName evidence="2">Helix-turn-helix domain-containing protein</fullName>
    </submittedName>
</protein>
<proteinExistence type="predicted"/>
<evidence type="ECO:0000313" key="3">
    <source>
        <dbReference type="Proteomes" id="UP001597474"/>
    </source>
</evidence>
<dbReference type="SUPFAM" id="SSF47413">
    <property type="entry name" value="lambda repressor-like DNA-binding domains"/>
    <property type="match status" value="1"/>
</dbReference>
<accession>A0ABW5U6U3</accession>
<name>A0ABW5U6U3_9RHOB</name>
<reference evidence="3" key="1">
    <citation type="journal article" date="2019" name="Int. J. Syst. Evol. Microbiol.">
        <title>The Global Catalogue of Microorganisms (GCM) 10K type strain sequencing project: providing services to taxonomists for standard genome sequencing and annotation.</title>
        <authorList>
            <consortium name="The Broad Institute Genomics Platform"/>
            <consortium name="The Broad Institute Genome Sequencing Center for Infectious Disease"/>
            <person name="Wu L."/>
            <person name="Ma J."/>
        </authorList>
    </citation>
    <scope>NUCLEOTIDE SEQUENCE [LARGE SCALE GENOMIC DNA]</scope>
    <source>
        <strain evidence="3">TISTR 2562</strain>
    </source>
</reference>